<feature type="compositionally biased region" description="Basic and acidic residues" evidence="1">
    <location>
        <begin position="132"/>
        <end position="142"/>
    </location>
</feature>
<dbReference type="AlphaFoldDB" id="A0AAU8CEQ3"/>
<sequence>MRRRTVLAAVAALAAGSGCSRVVGDDPVEVRVRRASEAAVENADVHCPLSATFLEAHPALERVLSSATTAPDGEWVVTDVDRETGEALRADLRERCGQVDAIYRYDGDEYRVRVLVDGHTVQNRNGSASSEAIRRGRPQERT</sequence>
<proteinExistence type="predicted"/>
<gene>
    <name evidence="2" type="ORF">ABSL23_03470</name>
</gene>
<evidence type="ECO:0000256" key="1">
    <source>
        <dbReference type="SAM" id="MobiDB-lite"/>
    </source>
</evidence>
<dbReference type="RefSeq" id="WP_353634715.1">
    <property type="nucleotide sequence ID" value="NZ_CP159204.1"/>
</dbReference>
<feature type="region of interest" description="Disordered" evidence="1">
    <location>
        <begin position="122"/>
        <end position="142"/>
    </location>
</feature>
<name>A0AAU8CEQ3_9EURY</name>
<dbReference type="KEGG" id="hanx:ABSL23_03470"/>
<dbReference type="GeneID" id="91108177"/>
<organism evidence="2">
    <name type="scientific">Halobacterium sp. NMX12-1</name>
    <dbReference type="NCBI Taxonomy" id="3166650"/>
    <lineage>
        <taxon>Archaea</taxon>
        <taxon>Methanobacteriati</taxon>
        <taxon>Methanobacteriota</taxon>
        <taxon>Stenosarchaea group</taxon>
        <taxon>Halobacteria</taxon>
        <taxon>Halobacteriales</taxon>
        <taxon>Halobacteriaceae</taxon>
        <taxon>Halobacterium</taxon>
    </lineage>
</organism>
<evidence type="ECO:0008006" key="3">
    <source>
        <dbReference type="Google" id="ProtNLM"/>
    </source>
</evidence>
<evidence type="ECO:0000313" key="2">
    <source>
        <dbReference type="EMBL" id="XCF17083.1"/>
    </source>
</evidence>
<protein>
    <recommendedName>
        <fullName evidence="3">Lipoprotein</fullName>
    </recommendedName>
</protein>
<reference evidence="2" key="1">
    <citation type="submission" date="2024-06" db="EMBL/GenBank/DDBJ databases">
        <title>Genome Sequence of an extremely halophilic archaeon isolated from Permian era halite, Salado Formation, Carlsbad, New Mexico: Halobacterium sp. strain NMX12-1.</title>
        <authorList>
            <person name="Sotoa L."/>
            <person name="DasSarma P."/>
            <person name="Anton B.P."/>
            <person name="Vincze T."/>
            <person name="Verma I."/>
            <person name="Eralp B."/>
            <person name="Powers D.W."/>
            <person name="Dozier B.L."/>
            <person name="Roberts R.J."/>
            <person name="DasSarma S."/>
        </authorList>
    </citation>
    <scope>NUCLEOTIDE SEQUENCE</scope>
    <source>
        <strain evidence="2">NMX12-1</strain>
    </source>
</reference>
<dbReference type="EMBL" id="CP159204">
    <property type="protein sequence ID" value="XCF17083.1"/>
    <property type="molecule type" value="Genomic_DNA"/>
</dbReference>
<accession>A0AAU8CEQ3</accession>
<dbReference type="PROSITE" id="PS51257">
    <property type="entry name" value="PROKAR_LIPOPROTEIN"/>
    <property type="match status" value="1"/>
</dbReference>